<dbReference type="PANTHER" id="PTHR31741:SF6">
    <property type="entry name" value="PROTEIN EMBRYO SAC DEVELOPMENT ARREST 30"/>
    <property type="match status" value="1"/>
</dbReference>
<comment type="similarity">
    <text evidence="3">Belongs to the glycosyltransferase GT106 family.</text>
</comment>
<evidence type="ECO:0000313" key="14">
    <source>
        <dbReference type="EMBL" id="CAH9100474.1"/>
    </source>
</evidence>
<evidence type="ECO:0000256" key="3">
    <source>
        <dbReference type="ARBA" id="ARBA00007737"/>
    </source>
</evidence>
<dbReference type="AlphaFoldDB" id="A0AAV0DFV6"/>
<keyword evidence="5" id="KW-0808">Transferase</keyword>
<evidence type="ECO:0000313" key="15">
    <source>
        <dbReference type="Proteomes" id="UP001152523"/>
    </source>
</evidence>
<name>A0AAV0DFV6_9ASTE</name>
<evidence type="ECO:0000256" key="1">
    <source>
        <dbReference type="ARBA" id="ARBA00004606"/>
    </source>
</evidence>
<organism evidence="14 15">
    <name type="scientific">Cuscuta epithymum</name>
    <dbReference type="NCBI Taxonomy" id="186058"/>
    <lineage>
        <taxon>Eukaryota</taxon>
        <taxon>Viridiplantae</taxon>
        <taxon>Streptophyta</taxon>
        <taxon>Embryophyta</taxon>
        <taxon>Tracheophyta</taxon>
        <taxon>Spermatophyta</taxon>
        <taxon>Magnoliopsida</taxon>
        <taxon>eudicotyledons</taxon>
        <taxon>Gunneridae</taxon>
        <taxon>Pentapetalae</taxon>
        <taxon>asterids</taxon>
        <taxon>lamiids</taxon>
        <taxon>Solanales</taxon>
        <taxon>Convolvulaceae</taxon>
        <taxon>Cuscuteae</taxon>
        <taxon>Cuscuta</taxon>
        <taxon>Cuscuta subgen. Cuscuta</taxon>
    </lineage>
</organism>
<evidence type="ECO:0000256" key="10">
    <source>
        <dbReference type="ARBA" id="ARBA00023180"/>
    </source>
</evidence>
<keyword evidence="6" id="KW-0812">Transmembrane</keyword>
<keyword evidence="9" id="KW-0472">Membrane</keyword>
<keyword evidence="4" id="KW-0328">Glycosyltransferase</keyword>
<accession>A0AAV0DFV6</accession>
<dbReference type="GO" id="GO:0016020">
    <property type="term" value="C:membrane"/>
    <property type="evidence" value="ECO:0007669"/>
    <property type="project" value="UniProtKB-SubCell"/>
</dbReference>
<keyword evidence="11" id="KW-0294">Fucose metabolism</keyword>
<dbReference type="GO" id="GO:0005794">
    <property type="term" value="C:Golgi apparatus"/>
    <property type="evidence" value="ECO:0007669"/>
    <property type="project" value="TreeGrafter"/>
</dbReference>
<sequence>MCCSYQFGEAKLKNVFFQICLKLPFLLQPHSHIVPLEKNSGFIYAKIFCSFEKIGNSICDLVTIARLLNATLVIPEIQVSTQSKGIRSIASLRNDVIIVKDLPPTLKKAKKRKGFPTFEPRLTTPPTFYISEVLPKLRKAKAAGLILSDGGSLQSTLPLRFAEYQRLQCCVAFR</sequence>
<evidence type="ECO:0000256" key="2">
    <source>
        <dbReference type="ARBA" id="ARBA00004881"/>
    </source>
</evidence>
<dbReference type="PANTHER" id="PTHR31741">
    <property type="entry name" value="OS02G0726500 PROTEIN-RELATED"/>
    <property type="match status" value="1"/>
</dbReference>
<proteinExistence type="inferred from homology"/>
<evidence type="ECO:0000256" key="12">
    <source>
        <dbReference type="ARBA" id="ARBA00023277"/>
    </source>
</evidence>
<evidence type="ECO:0000256" key="8">
    <source>
        <dbReference type="ARBA" id="ARBA00022989"/>
    </source>
</evidence>
<gene>
    <name evidence="14" type="ORF">CEPIT_LOCUS15302</name>
</gene>
<keyword evidence="15" id="KW-1185">Reference proteome</keyword>
<dbReference type="InterPro" id="IPR019378">
    <property type="entry name" value="GDP-Fuc_O-FucTrfase"/>
</dbReference>
<evidence type="ECO:0000256" key="11">
    <source>
        <dbReference type="ARBA" id="ARBA00023253"/>
    </source>
</evidence>
<dbReference type="EMBL" id="CAMAPF010000108">
    <property type="protein sequence ID" value="CAH9100474.1"/>
    <property type="molecule type" value="Genomic_DNA"/>
</dbReference>
<dbReference type="GO" id="GO:0016757">
    <property type="term" value="F:glycosyltransferase activity"/>
    <property type="evidence" value="ECO:0007669"/>
    <property type="project" value="UniProtKB-KW"/>
</dbReference>
<evidence type="ECO:0000256" key="6">
    <source>
        <dbReference type="ARBA" id="ARBA00022692"/>
    </source>
</evidence>
<dbReference type="Proteomes" id="UP001152523">
    <property type="component" value="Unassembled WGS sequence"/>
</dbReference>
<dbReference type="GO" id="GO:0006004">
    <property type="term" value="P:fucose metabolic process"/>
    <property type="evidence" value="ECO:0007669"/>
    <property type="project" value="UniProtKB-KW"/>
</dbReference>
<comment type="pathway">
    <text evidence="2">Glycan metabolism.</text>
</comment>
<dbReference type="Pfam" id="PF10250">
    <property type="entry name" value="O-FucT"/>
    <property type="match status" value="1"/>
</dbReference>
<comment type="subcellular location">
    <subcellularLocation>
        <location evidence="1">Membrane</location>
        <topology evidence="1">Single-pass type II membrane protein</topology>
    </subcellularLocation>
</comment>
<dbReference type="GO" id="GO:0009507">
    <property type="term" value="C:chloroplast"/>
    <property type="evidence" value="ECO:0007669"/>
    <property type="project" value="TreeGrafter"/>
</dbReference>
<evidence type="ECO:0000256" key="4">
    <source>
        <dbReference type="ARBA" id="ARBA00022676"/>
    </source>
</evidence>
<keyword evidence="12" id="KW-0119">Carbohydrate metabolism</keyword>
<evidence type="ECO:0000256" key="5">
    <source>
        <dbReference type="ARBA" id="ARBA00022679"/>
    </source>
</evidence>
<protein>
    <recommendedName>
        <fullName evidence="13">O-fucosyltransferase family protein</fullName>
    </recommendedName>
</protein>
<keyword evidence="7" id="KW-0735">Signal-anchor</keyword>
<keyword evidence="8" id="KW-1133">Transmembrane helix</keyword>
<comment type="caution">
    <text evidence="14">The sequence shown here is derived from an EMBL/GenBank/DDBJ whole genome shotgun (WGS) entry which is preliminary data.</text>
</comment>
<evidence type="ECO:0000256" key="13">
    <source>
        <dbReference type="ARBA" id="ARBA00030350"/>
    </source>
</evidence>
<reference evidence="14" key="1">
    <citation type="submission" date="2022-07" db="EMBL/GenBank/DDBJ databases">
        <authorList>
            <person name="Macas J."/>
            <person name="Novak P."/>
            <person name="Neumann P."/>
        </authorList>
    </citation>
    <scope>NUCLEOTIDE SEQUENCE</scope>
</reference>
<evidence type="ECO:0000256" key="9">
    <source>
        <dbReference type="ARBA" id="ARBA00023136"/>
    </source>
</evidence>
<evidence type="ECO:0000256" key="7">
    <source>
        <dbReference type="ARBA" id="ARBA00022968"/>
    </source>
</evidence>
<keyword evidence="10" id="KW-0325">Glycoprotein</keyword>